<feature type="compositionally biased region" description="Basic and acidic residues" evidence="9">
    <location>
        <begin position="198"/>
        <end position="214"/>
    </location>
</feature>
<feature type="domain" description="Protection of telomeres protein 1 ssDNA-binding" evidence="11">
    <location>
        <begin position="861"/>
        <end position="986"/>
    </location>
</feature>
<dbReference type="OrthoDB" id="2186770at2759"/>
<dbReference type="InterPro" id="IPR012340">
    <property type="entry name" value="NA-bd_OB-fold"/>
</dbReference>
<dbReference type="Proteomes" id="UP000250043">
    <property type="component" value="Unassembled WGS sequence"/>
</dbReference>
<evidence type="ECO:0000256" key="2">
    <source>
        <dbReference type="ARBA" id="ARBA00004574"/>
    </source>
</evidence>
<feature type="region of interest" description="Disordered" evidence="9">
    <location>
        <begin position="268"/>
        <end position="378"/>
    </location>
</feature>
<feature type="region of interest" description="Disordered" evidence="9">
    <location>
        <begin position="481"/>
        <end position="536"/>
    </location>
</feature>
<keyword evidence="8" id="KW-0539">Nucleus</keyword>
<evidence type="ECO:0000256" key="6">
    <source>
        <dbReference type="ARBA" id="ARBA00022895"/>
    </source>
</evidence>
<feature type="domain" description="Telomeric single stranded DNA binding POT1/Cdc13" evidence="10">
    <location>
        <begin position="554"/>
        <end position="680"/>
    </location>
</feature>
<dbReference type="SUPFAM" id="SSF50249">
    <property type="entry name" value="Nucleic acid-binding proteins"/>
    <property type="match status" value="3"/>
</dbReference>
<evidence type="ECO:0000259" key="10">
    <source>
        <dbReference type="Pfam" id="PF02765"/>
    </source>
</evidence>
<evidence type="ECO:0000256" key="8">
    <source>
        <dbReference type="ARBA" id="ARBA00023242"/>
    </source>
</evidence>
<dbReference type="InterPro" id="IPR028389">
    <property type="entry name" value="POT1"/>
</dbReference>
<keyword evidence="13" id="KW-1185">Reference proteome</keyword>
<dbReference type="Pfam" id="PF02765">
    <property type="entry name" value="POT1"/>
    <property type="match status" value="1"/>
</dbReference>
<dbReference type="GO" id="GO:0032210">
    <property type="term" value="P:regulation of telomere maintenance via telomerase"/>
    <property type="evidence" value="ECO:0007669"/>
    <property type="project" value="TreeGrafter"/>
</dbReference>
<feature type="region of interest" description="Disordered" evidence="9">
    <location>
        <begin position="1"/>
        <end position="27"/>
    </location>
</feature>
<comment type="similarity">
    <text evidence="3">Belongs to the telombin family.</text>
</comment>
<evidence type="ECO:0000256" key="7">
    <source>
        <dbReference type="ARBA" id="ARBA00023125"/>
    </source>
</evidence>
<evidence type="ECO:0000256" key="4">
    <source>
        <dbReference type="ARBA" id="ARBA00015253"/>
    </source>
</evidence>
<gene>
    <name evidence="12" type="ORF">OBBRIDRAFT_789916</name>
</gene>
<dbReference type="AlphaFoldDB" id="A0A8E2J3J6"/>
<proteinExistence type="inferred from homology"/>
<keyword evidence="5" id="KW-0158">Chromosome</keyword>
<dbReference type="GO" id="GO:0000783">
    <property type="term" value="C:nuclear telomere cap complex"/>
    <property type="evidence" value="ECO:0007669"/>
    <property type="project" value="TreeGrafter"/>
</dbReference>
<feature type="compositionally biased region" description="Polar residues" evidence="9">
    <location>
        <begin position="226"/>
        <end position="242"/>
    </location>
</feature>
<name>A0A8E2J3J6_9APHY</name>
<dbReference type="GO" id="GO:0098505">
    <property type="term" value="F:G-rich strand telomeric DNA binding"/>
    <property type="evidence" value="ECO:0007669"/>
    <property type="project" value="TreeGrafter"/>
</dbReference>
<dbReference type="GO" id="GO:0016233">
    <property type="term" value="P:telomere capping"/>
    <property type="evidence" value="ECO:0007669"/>
    <property type="project" value="TreeGrafter"/>
</dbReference>
<dbReference type="PANTHER" id="PTHR14513">
    <property type="entry name" value="PROTECTION OF TELOMERES 1"/>
    <property type="match status" value="1"/>
</dbReference>
<reference evidence="12 13" key="1">
    <citation type="submission" date="2016-07" db="EMBL/GenBank/DDBJ databases">
        <title>Draft genome of the white-rot fungus Obba rivulosa 3A-2.</title>
        <authorList>
            <consortium name="DOE Joint Genome Institute"/>
            <person name="Miettinen O."/>
            <person name="Riley R."/>
            <person name="Acob R."/>
            <person name="Barry K."/>
            <person name="Cullen D."/>
            <person name="De Vries R."/>
            <person name="Hainaut M."/>
            <person name="Hatakka A."/>
            <person name="Henrissat B."/>
            <person name="Hilden K."/>
            <person name="Kuo R."/>
            <person name="Labutti K."/>
            <person name="Lipzen A."/>
            <person name="Makela M.R."/>
            <person name="Sandor L."/>
            <person name="Spatafora J.W."/>
            <person name="Grigoriev I.V."/>
            <person name="Hibbett D.S."/>
        </authorList>
    </citation>
    <scope>NUCLEOTIDE SEQUENCE [LARGE SCALE GENOMIC DNA]</scope>
    <source>
        <strain evidence="12 13">3A-2</strain>
    </source>
</reference>
<dbReference type="GO" id="GO:0010521">
    <property type="term" value="F:telomerase inhibitor activity"/>
    <property type="evidence" value="ECO:0007669"/>
    <property type="project" value="TreeGrafter"/>
</dbReference>
<evidence type="ECO:0000259" key="11">
    <source>
        <dbReference type="Pfam" id="PF16686"/>
    </source>
</evidence>
<accession>A0A8E2J3J6</accession>
<evidence type="ECO:0000256" key="1">
    <source>
        <dbReference type="ARBA" id="ARBA00004123"/>
    </source>
</evidence>
<feature type="domain" description="Protection of telomeres protein 1 ssDNA-binding" evidence="11">
    <location>
        <begin position="719"/>
        <end position="844"/>
    </location>
</feature>
<dbReference type="Pfam" id="PF16686">
    <property type="entry name" value="POT1PC"/>
    <property type="match status" value="2"/>
</dbReference>
<organism evidence="12 13">
    <name type="scientific">Obba rivulosa</name>
    <dbReference type="NCBI Taxonomy" id="1052685"/>
    <lineage>
        <taxon>Eukaryota</taxon>
        <taxon>Fungi</taxon>
        <taxon>Dikarya</taxon>
        <taxon>Basidiomycota</taxon>
        <taxon>Agaricomycotina</taxon>
        <taxon>Agaricomycetes</taxon>
        <taxon>Polyporales</taxon>
        <taxon>Gelatoporiaceae</taxon>
        <taxon>Obba</taxon>
    </lineage>
</organism>
<comment type="subcellular location">
    <subcellularLocation>
        <location evidence="2">Chromosome</location>
        <location evidence="2">Telomere</location>
    </subcellularLocation>
    <subcellularLocation>
        <location evidence="1">Nucleus</location>
    </subcellularLocation>
</comment>
<feature type="compositionally biased region" description="Basic and acidic residues" evidence="9">
    <location>
        <begin position="525"/>
        <end position="534"/>
    </location>
</feature>
<evidence type="ECO:0000256" key="3">
    <source>
        <dbReference type="ARBA" id="ARBA00008442"/>
    </source>
</evidence>
<feature type="compositionally biased region" description="Basic and acidic residues" evidence="9">
    <location>
        <begin position="322"/>
        <end position="340"/>
    </location>
</feature>
<keyword evidence="6" id="KW-0779">Telomere</keyword>
<evidence type="ECO:0000256" key="9">
    <source>
        <dbReference type="SAM" id="MobiDB-lite"/>
    </source>
</evidence>
<dbReference type="InterPro" id="IPR032042">
    <property type="entry name" value="POT1PC"/>
</dbReference>
<evidence type="ECO:0000313" key="12">
    <source>
        <dbReference type="EMBL" id="OCH93878.1"/>
    </source>
</evidence>
<keyword evidence="7" id="KW-0238">DNA-binding</keyword>
<evidence type="ECO:0000313" key="13">
    <source>
        <dbReference type="Proteomes" id="UP000250043"/>
    </source>
</evidence>
<feature type="region of interest" description="Disordered" evidence="9">
    <location>
        <begin position="189"/>
        <end position="247"/>
    </location>
</feature>
<dbReference type="InterPro" id="IPR011564">
    <property type="entry name" value="Telomer_end-bd_POT1/Cdc13"/>
</dbReference>
<protein>
    <recommendedName>
        <fullName evidence="4">Protection of telomeres protein 1</fullName>
    </recommendedName>
</protein>
<dbReference type="Gene3D" id="2.40.50.140">
    <property type="entry name" value="Nucleic acid-binding proteins"/>
    <property type="match status" value="3"/>
</dbReference>
<dbReference type="PANTHER" id="PTHR14513:SF0">
    <property type="entry name" value="PROTECTION OF TELOMERES PROTEIN 1"/>
    <property type="match status" value="1"/>
</dbReference>
<evidence type="ECO:0000256" key="5">
    <source>
        <dbReference type="ARBA" id="ARBA00022454"/>
    </source>
</evidence>
<feature type="compositionally biased region" description="Basic and acidic residues" evidence="9">
    <location>
        <begin position="1"/>
        <end position="18"/>
    </location>
</feature>
<dbReference type="EMBL" id="KV722350">
    <property type="protein sequence ID" value="OCH93878.1"/>
    <property type="molecule type" value="Genomic_DNA"/>
</dbReference>
<sequence>MKRGADDAEALDQRKLKTESPGAVNVDGSEDPFDPSLLVDATTLKVGSANIRRYIAGQIIMKFPPVSGKMRLLLNVAGLKLEILLTGACSKCFRLLDFSIEDEVTLSLKGAAVEQAAGRQGYLPIVLRYQDGVVVKFVHSKKQAKINQIIDTWSLGEKYLPAQQSTVSVKAPALADWFATPIKGPSFPTSLTSVSATDRPRPEGSRQARDEVKPAADAGDVDITPDTVSSTEQTHIAGSSADSNREDARDARCLLSVVAQAHEVSADLVSTPPRVPPQSNYGADKTDLPDVGGDFQIDVDEAESTEQRLVELQSPAKKRKRETQDMRKDRSPNFKKQEKNRQRRAKRREKLQEIYGEIPDTGDTRNSTPSGRDVVHCFNHAGTANSPVTSGLAEATASLSPIRSGNDVHSLRPEVELLTLNANALPEGPAETKDISPLVTHKIPDGVPETLKTSATCYNSTPHIRTSPALPQLPTRPIERASVSPSNQRASDHPPSHTLPTRHPTVATSGSADKLVNDPSQSSTRHPDDSEHPLGRNFMTEAGVYNCLSTVPDKQRVKIMAVITSISGPRVTRTGEHSVSIRMVDPSIFETRDFTVNCFAKLEALLPQPKVGDVMLFRDIEGNLYQGKMSATGHSYRQWRWSVYEPQSGRIVRPSVQAENTIHFQPGVTELQHCMRLADWWRDVANSAQDGQESTSVYQIIAQDCYRRHRLIAEASPYAEPDGYFDCTVEVLKGFQNDNGVYSLYVTDYSTNDQLTHINGQWCPPALAQRVLKIEMWDTAAAIGPNMKPGELYCMRNTRMILSTGCSWEAKIVEGQRIRKLDEHDLDGEPHLMKLLERREEWKDQFANGDGLLQFPHLLFENVEEDKHFCCTVEVIGISFNDGQCYMYVTDYTSRPDLAPVAPSITRLAAHKDRVVKIVLNDAQAETAKNLKAGDFISIRNLRIKRSGTGQFAGRLGGDQRLIDKLHMNGDREELKALLQRKQGWEISSTVVRPVNGHGAKIPRLSTSEKKPLHVNVVNTTNDSRAVLPAPSVKPKMQSIEEVRKSDRLDCKFRIHARIVDFYPDSLDGFTVRRCEKCRKIVPDTHLICFNCAYDMCEETVQSEYHFWLGVRDQENCEMEILVCNPECSLLKGLDPVDLKEDRNAVEALARRLRPLAGPALMKYEGVYKQNYKFHKQAPMLELDVRVWEFQDEHGRLTRAFVLLHHSVLE</sequence>